<dbReference type="RefSeq" id="WP_251098141.1">
    <property type="nucleotide sequence ID" value="NZ_JAMQBH010000004.1"/>
</dbReference>
<dbReference type="EMBL" id="JAMQBH010000004">
    <property type="protein sequence ID" value="MCM2513788.1"/>
    <property type="molecule type" value="Genomic_DNA"/>
</dbReference>
<comment type="caution">
    <text evidence="1">The sequence shown here is derived from an EMBL/GenBank/DDBJ whole genome shotgun (WGS) entry which is preliminary data.</text>
</comment>
<reference evidence="1 2" key="1">
    <citation type="submission" date="2022-06" db="EMBL/GenBank/DDBJ databases">
        <title>Whole genome sequence of Streptomyces griseoincarnatus RB7AG.</title>
        <authorList>
            <person name="Ray L."/>
            <person name="Behera S."/>
            <person name="Panda A.N."/>
        </authorList>
    </citation>
    <scope>NUCLEOTIDE SEQUENCE [LARGE SCALE GENOMIC DNA]</scope>
    <source>
        <strain evidence="1 2">RB7AG</strain>
    </source>
</reference>
<dbReference type="Gene3D" id="3.30.530.20">
    <property type="match status" value="1"/>
</dbReference>
<evidence type="ECO:0000313" key="2">
    <source>
        <dbReference type="Proteomes" id="UP001523263"/>
    </source>
</evidence>
<name>A0ABT0VV60_STRGI</name>
<keyword evidence="2" id="KW-1185">Reference proteome</keyword>
<dbReference type="Proteomes" id="UP001523263">
    <property type="component" value="Unassembled WGS sequence"/>
</dbReference>
<sequence length="60" mass="6475">MEKYDEKTVTGPVRVKVGPVTVTHKGTAVFEERDEEARRVVADGRDARGQDTARSASGTG</sequence>
<gene>
    <name evidence="1" type="ORF">NC658_11030</name>
</gene>
<evidence type="ECO:0000313" key="1">
    <source>
        <dbReference type="EMBL" id="MCM2513788.1"/>
    </source>
</evidence>
<proteinExistence type="predicted"/>
<dbReference type="InterPro" id="IPR023393">
    <property type="entry name" value="START-like_dom_sf"/>
</dbReference>
<organism evidence="1 2">
    <name type="scientific">Streptomyces griseoincarnatus</name>
    <dbReference type="NCBI Taxonomy" id="29305"/>
    <lineage>
        <taxon>Bacteria</taxon>
        <taxon>Bacillati</taxon>
        <taxon>Actinomycetota</taxon>
        <taxon>Actinomycetes</taxon>
        <taxon>Kitasatosporales</taxon>
        <taxon>Streptomycetaceae</taxon>
        <taxon>Streptomyces</taxon>
        <taxon>Streptomyces griseoincarnatus group</taxon>
    </lineage>
</organism>
<protein>
    <submittedName>
        <fullName evidence="1">Uncharacterized protein</fullName>
    </submittedName>
</protein>
<accession>A0ABT0VV60</accession>